<dbReference type="RefSeq" id="WP_252115000.1">
    <property type="nucleotide sequence ID" value="NZ_JAMSHT010000001.1"/>
</dbReference>
<dbReference type="Gene3D" id="3.40.50.1820">
    <property type="entry name" value="alpha/beta hydrolase"/>
    <property type="match status" value="1"/>
</dbReference>
<dbReference type="PROSITE" id="PS51257">
    <property type="entry name" value="PROKAR_LIPOPROTEIN"/>
    <property type="match status" value="1"/>
</dbReference>
<keyword evidence="2" id="KW-0378">Hydrolase</keyword>
<protein>
    <submittedName>
        <fullName evidence="2">Alpha/beta hydrolase</fullName>
    </submittedName>
</protein>
<evidence type="ECO:0000313" key="3">
    <source>
        <dbReference type="Proteomes" id="UP001155128"/>
    </source>
</evidence>
<name>A0A9X2EK07_9SPHN</name>
<dbReference type="Pfam" id="PF12146">
    <property type="entry name" value="Hydrolase_4"/>
    <property type="match status" value="1"/>
</dbReference>
<sequence length="268" mass="27904">MSRCAAIAIAALACACAPSEPLGPPRMGNETSRSTEVVLTARSSDGVTVYGTPYYGDLPPNAPLAVLFHQGGGDARGEYAELAEFFHAQGFRAIAWDLRMGGDRFGMTNRTAAGLPDDIEPTYCNAYADVEAALLRSVELNALRPVLLVGSSYSGSLIFQAAAKNPDLVGGLLAFSPAGGGPVEECKALLYAEEARVSALVVRPSSESSMEEAAAFDAAGHGYFIAASETHGASILSEARSGVDVEHVRWAVNGHLSGVRADLAEAAR</sequence>
<dbReference type="GO" id="GO:0016787">
    <property type="term" value="F:hydrolase activity"/>
    <property type="evidence" value="ECO:0007669"/>
    <property type="project" value="UniProtKB-KW"/>
</dbReference>
<comment type="caution">
    <text evidence="2">The sequence shown here is derived from an EMBL/GenBank/DDBJ whole genome shotgun (WGS) entry which is preliminary data.</text>
</comment>
<dbReference type="Proteomes" id="UP001155128">
    <property type="component" value="Unassembled WGS sequence"/>
</dbReference>
<organism evidence="2 3">
    <name type="scientific">Sphingomicrobium sediminis</name>
    <dbReference type="NCBI Taxonomy" id="2950949"/>
    <lineage>
        <taxon>Bacteria</taxon>
        <taxon>Pseudomonadati</taxon>
        <taxon>Pseudomonadota</taxon>
        <taxon>Alphaproteobacteria</taxon>
        <taxon>Sphingomonadales</taxon>
        <taxon>Sphingomonadaceae</taxon>
        <taxon>Sphingomicrobium</taxon>
    </lineage>
</organism>
<gene>
    <name evidence="2" type="ORF">NDO55_10475</name>
</gene>
<keyword evidence="3" id="KW-1185">Reference proteome</keyword>
<feature type="domain" description="Serine aminopeptidase S33" evidence="1">
    <location>
        <begin position="65"/>
        <end position="184"/>
    </location>
</feature>
<dbReference type="InterPro" id="IPR029058">
    <property type="entry name" value="AB_hydrolase_fold"/>
</dbReference>
<dbReference type="SUPFAM" id="SSF53474">
    <property type="entry name" value="alpha/beta-Hydrolases"/>
    <property type="match status" value="1"/>
</dbReference>
<evidence type="ECO:0000313" key="2">
    <source>
        <dbReference type="EMBL" id="MCM8558241.1"/>
    </source>
</evidence>
<proteinExistence type="predicted"/>
<evidence type="ECO:0000259" key="1">
    <source>
        <dbReference type="Pfam" id="PF12146"/>
    </source>
</evidence>
<dbReference type="EMBL" id="JAMSHT010000001">
    <property type="protein sequence ID" value="MCM8558241.1"/>
    <property type="molecule type" value="Genomic_DNA"/>
</dbReference>
<dbReference type="AlphaFoldDB" id="A0A9X2EK07"/>
<dbReference type="InterPro" id="IPR022742">
    <property type="entry name" value="Hydrolase_4"/>
</dbReference>
<accession>A0A9X2EK07</accession>
<reference evidence="2" key="1">
    <citation type="submission" date="2022-06" db="EMBL/GenBank/DDBJ databases">
        <title>Sphingomicrobium sedimins sp. nov., a marine bacterium isolated from tidal flat.</title>
        <authorList>
            <person name="Kim C.-H."/>
            <person name="Yoo Y."/>
            <person name="Kim J.-J."/>
        </authorList>
    </citation>
    <scope>NUCLEOTIDE SEQUENCE</scope>
    <source>
        <strain evidence="2">GRR-S6-50</strain>
    </source>
</reference>